<sequence>MSKRITWHANALICAIIVLGFALTSYISYHSNREAFEEDAERVSMLTSDSIARDIDARFTQPIDVSLTMANDSLLKERLASELDHFDEGAYEESLRSYLDAYREKYGYDSVFLASAATNRYYHFNGIDRMLEADNPENDWFYAFLESSEEYSINIDNDEATDNEITVFINGRILDDEGETLGIVGVGFRIDDLREMFAEYEEQTGTSAYLVDGEGMIEVSADSAQDGRADLFDAGALDGLESQALRDRDDPSSLWYSSSGGSGYLVTQFIPHLDWFLVVDHDTSELDAQIAFQFALAVVVIAIVIVLVLLATTSIFRRYNRLIAMQATAAEQERKSMFQEAAEQVYDNIYEIDVTHNRAASEETEQYFRSLGAPPGTPFVKALSIIAEKQIKDEFRQRYLEMFTPASVLEAYARGEDELTYDFMSTVDGKTYTWMRINAHLFTWSQDGSVRMLVYRQNIDEEKRREHALIEQMQRDSLTGLYNKAATQEHIRAKLASAPEASFAFLILDIDNFKAVNDCFGHSAGDTVLARFAQTVEGHFRREDVVGRIGGDEFVVFLPMDDAASAEKKAADLVEALRMDVETDAGTCSLSASVGVAFAPESGRDFETLYRRADRALYHAKACGKNRYAVDGA</sequence>
<protein>
    <submittedName>
        <fullName evidence="8">GGDEF domain-containing protein</fullName>
    </submittedName>
</protein>
<dbReference type="NCBIfam" id="TIGR00254">
    <property type="entry name" value="GGDEF"/>
    <property type="match status" value="1"/>
</dbReference>
<dbReference type="InterPro" id="IPR000160">
    <property type="entry name" value="GGDEF_dom"/>
</dbReference>
<evidence type="ECO:0000313" key="9">
    <source>
        <dbReference type="Proteomes" id="UP000236197"/>
    </source>
</evidence>
<evidence type="ECO:0000256" key="4">
    <source>
        <dbReference type="ARBA" id="ARBA00022989"/>
    </source>
</evidence>
<dbReference type="CDD" id="cd01949">
    <property type="entry name" value="GGDEF"/>
    <property type="match status" value="1"/>
</dbReference>
<dbReference type="PANTHER" id="PTHR45138">
    <property type="entry name" value="REGULATORY COMPONENTS OF SENSORY TRANSDUCTION SYSTEM"/>
    <property type="match status" value="1"/>
</dbReference>
<keyword evidence="3 6" id="KW-0812">Transmembrane</keyword>
<dbReference type="GO" id="GO:0052621">
    <property type="term" value="F:diguanylate cyclase activity"/>
    <property type="evidence" value="ECO:0007669"/>
    <property type="project" value="TreeGrafter"/>
</dbReference>
<reference evidence="9" key="1">
    <citation type="submission" date="2018-01" db="EMBL/GenBank/DDBJ databases">
        <title>Rubneribacter badeniensis gen. nov., sp. nov., and Colonibacter rubneri, gen. nov., sp. nov., WGS of new members of the Eggerthellaceae.</title>
        <authorList>
            <person name="Danylec N."/>
            <person name="Stoll D.A."/>
            <person name="Doetsch A."/>
            <person name="Kulling S.E."/>
            <person name="Huch M."/>
        </authorList>
    </citation>
    <scope>NUCLEOTIDE SEQUENCE [LARGE SCALE GENOMIC DNA]</scope>
    <source>
        <strain evidence="9">ResAG-96</strain>
    </source>
</reference>
<dbReference type="Gene3D" id="3.30.70.270">
    <property type="match status" value="1"/>
</dbReference>
<dbReference type="GO" id="GO:0043709">
    <property type="term" value="P:cell adhesion involved in single-species biofilm formation"/>
    <property type="evidence" value="ECO:0007669"/>
    <property type="project" value="TreeGrafter"/>
</dbReference>
<evidence type="ECO:0000256" key="5">
    <source>
        <dbReference type="ARBA" id="ARBA00023136"/>
    </source>
</evidence>
<name>A0A2K2UBT1_9ACTN</name>
<comment type="subcellular location">
    <subcellularLocation>
        <location evidence="1">Cell membrane</location>
        <topology evidence="1">Multi-pass membrane protein</topology>
    </subcellularLocation>
</comment>
<dbReference type="RefSeq" id="WP_103264836.1">
    <property type="nucleotide sequence ID" value="NZ_CABMLE010000005.1"/>
</dbReference>
<dbReference type="Pfam" id="PF02743">
    <property type="entry name" value="dCache_1"/>
    <property type="match status" value="1"/>
</dbReference>
<dbReference type="SUPFAM" id="SSF103190">
    <property type="entry name" value="Sensory domain-like"/>
    <property type="match status" value="1"/>
</dbReference>
<dbReference type="InterPro" id="IPR029787">
    <property type="entry name" value="Nucleotide_cyclase"/>
</dbReference>
<feature type="transmembrane region" description="Helical" evidence="6">
    <location>
        <begin position="7"/>
        <end position="29"/>
    </location>
</feature>
<evidence type="ECO:0000256" key="3">
    <source>
        <dbReference type="ARBA" id="ARBA00022692"/>
    </source>
</evidence>
<feature type="domain" description="GGDEF" evidence="7">
    <location>
        <begin position="501"/>
        <end position="633"/>
    </location>
</feature>
<dbReference type="SMART" id="SM00267">
    <property type="entry name" value="GGDEF"/>
    <property type="match status" value="1"/>
</dbReference>
<dbReference type="OrthoDB" id="8526884at2"/>
<evidence type="ECO:0000256" key="1">
    <source>
        <dbReference type="ARBA" id="ARBA00004651"/>
    </source>
</evidence>
<gene>
    <name evidence="8" type="ORF">C2L71_05760</name>
</gene>
<keyword evidence="2" id="KW-1003">Cell membrane</keyword>
<dbReference type="GO" id="GO:0005886">
    <property type="term" value="C:plasma membrane"/>
    <property type="evidence" value="ECO:0007669"/>
    <property type="project" value="UniProtKB-SubCell"/>
</dbReference>
<dbReference type="GO" id="GO:1902201">
    <property type="term" value="P:negative regulation of bacterial-type flagellum-dependent cell motility"/>
    <property type="evidence" value="ECO:0007669"/>
    <property type="project" value="TreeGrafter"/>
</dbReference>
<dbReference type="InterPro" id="IPR033479">
    <property type="entry name" value="dCache_1"/>
</dbReference>
<dbReference type="InterPro" id="IPR050469">
    <property type="entry name" value="Diguanylate_Cyclase"/>
</dbReference>
<dbReference type="PANTHER" id="PTHR45138:SF9">
    <property type="entry name" value="DIGUANYLATE CYCLASE DGCM-RELATED"/>
    <property type="match status" value="1"/>
</dbReference>
<evidence type="ECO:0000256" key="6">
    <source>
        <dbReference type="SAM" id="Phobius"/>
    </source>
</evidence>
<keyword evidence="4 6" id="KW-1133">Transmembrane helix</keyword>
<evidence type="ECO:0000256" key="2">
    <source>
        <dbReference type="ARBA" id="ARBA00022475"/>
    </source>
</evidence>
<feature type="transmembrane region" description="Helical" evidence="6">
    <location>
        <begin position="290"/>
        <end position="316"/>
    </location>
</feature>
<keyword evidence="9" id="KW-1185">Reference proteome</keyword>
<evidence type="ECO:0000313" key="8">
    <source>
        <dbReference type="EMBL" id="PNV67783.1"/>
    </source>
</evidence>
<dbReference type="InterPro" id="IPR043128">
    <property type="entry name" value="Rev_trsase/Diguanyl_cyclase"/>
</dbReference>
<organism evidence="8 9">
    <name type="scientific">Enteroscipio rubneri</name>
    <dbReference type="NCBI Taxonomy" id="2070686"/>
    <lineage>
        <taxon>Bacteria</taxon>
        <taxon>Bacillati</taxon>
        <taxon>Actinomycetota</taxon>
        <taxon>Coriobacteriia</taxon>
        <taxon>Eggerthellales</taxon>
        <taxon>Eggerthellaceae</taxon>
        <taxon>Enteroscipio</taxon>
    </lineage>
</organism>
<evidence type="ECO:0000259" key="7">
    <source>
        <dbReference type="PROSITE" id="PS50887"/>
    </source>
</evidence>
<dbReference type="EMBL" id="PPEK01000005">
    <property type="protein sequence ID" value="PNV67783.1"/>
    <property type="molecule type" value="Genomic_DNA"/>
</dbReference>
<proteinExistence type="predicted"/>
<dbReference type="Pfam" id="PF00990">
    <property type="entry name" value="GGDEF"/>
    <property type="match status" value="1"/>
</dbReference>
<keyword evidence="5 6" id="KW-0472">Membrane</keyword>
<dbReference type="Gene3D" id="3.30.450.20">
    <property type="entry name" value="PAS domain"/>
    <property type="match status" value="1"/>
</dbReference>
<comment type="caution">
    <text evidence="8">The sequence shown here is derived from an EMBL/GenBank/DDBJ whole genome shotgun (WGS) entry which is preliminary data.</text>
</comment>
<dbReference type="SUPFAM" id="SSF55073">
    <property type="entry name" value="Nucleotide cyclase"/>
    <property type="match status" value="1"/>
</dbReference>
<dbReference type="InterPro" id="IPR029151">
    <property type="entry name" value="Sensor-like_sf"/>
</dbReference>
<dbReference type="FunFam" id="3.30.70.270:FF:000001">
    <property type="entry name" value="Diguanylate cyclase domain protein"/>
    <property type="match status" value="1"/>
</dbReference>
<dbReference type="AlphaFoldDB" id="A0A2K2UBT1"/>
<accession>A0A2K2UBT1</accession>
<dbReference type="PROSITE" id="PS50887">
    <property type="entry name" value="GGDEF"/>
    <property type="match status" value="1"/>
</dbReference>
<dbReference type="Proteomes" id="UP000236197">
    <property type="component" value="Unassembled WGS sequence"/>
</dbReference>